<evidence type="ECO:0000256" key="1">
    <source>
        <dbReference type="ARBA" id="ARBA00009199"/>
    </source>
</evidence>
<sequence length="374" mass="38198">MAALVLRREVSAVELVTAALARLEAVDARLRAFTRTWPERALESARAVDRSVARGARPPLAGVPIGVKAWARSQAAQTGRLERAGCVVLGSTSVPLGHTDWQTWGHTDRGPTVNPWRSDRTPGGSSAGSAAAVAAGIVPLATGSDGAGSLRIPAAWCGVVGLKPTNRRLPAADRAGLAALGAVTGTVRDAALHLSVMLDEDFGVPGGGRPVRAVWSASLGFAGVDAEQAAIARAAVGRLEEAGAITLRPRDVRLLNPEPVWRSLRAGEADPDARSVREANDEGLAALFGEAEVLLTPATPTPPHGHQGPGEAMTVDLTWAFNVSGHPAVSVPAGLSAAGLPVGLQAVAAHGGEALLLRVAAALEAVAPAPRPPL</sequence>
<dbReference type="PANTHER" id="PTHR11895:SF7">
    <property type="entry name" value="GLUTAMYL-TRNA(GLN) AMIDOTRANSFERASE SUBUNIT A, MITOCHONDRIAL"/>
    <property type="match status" value="1"/>
</dbReference>
<comment type="caution">
    <text evidence="3">The sequence shown here is derived from an EMBL/GenBank/DDBJ whole genome shotgun (WGS) entry which is preliminary data.</text>
</comment>
<feature type="domain" description="Amidase" evidence="2">
    <location>
        <begin position="14"/>
        <end position="68"/>
    </location>
</feature>
<evidence type="ECO:0000313" key="3">
    <source>
        <dbReference type="EMBL" id="MFC5745408.1"/>
    </source>
</evidence>
<reference evidence="4" key="1">
    <citation type="journal article" date="2019" name="Int. J. Syst. Evol. Microbiol.">
        <title>The Global Catalogue of Microorganisms (GCM) 10K type strain sequencing project: providing services to taxonomists for standard genome sequencing and annotation.</title>
        <authorList>
            <consortium name="The Broad Institute Genomics Platform"/>
            <consortium name="The Broad Institute Genome Sequencing Center for Infectious Disease"/>
            <person name="Wu L."/>
            <person name="Ma J."/>
        </authorList>
    </citation>
    <scope>NUCLEOTIDE SEQUENCE [LARGE SCALE GENOMIC DNA]</scope>
    <source>
        <strain evidence="4">KCTC 42087</strain>
    </source>
</reference>
<dbReference type="EMBL" id="JBHSON010000008">
    <property type="protein sequence ID" value="MFC5745408.1"/>
    <property type="molecule type" value="Genomic_DNA"/>
</dbReference>
<accession>A0ABW0ZSK9</accession>
<feature type="domain" description="Amidase" evidence="2">
    <location>
        <begin position="74"/>
        <end position="201"/>
    </location>
</feature>
<comment type="similarity">
    <text evidence="1">Belongs to the amidase family.</text>
</comment>
<dbReference type="SUPFAM" id="SSF75304">
    <property type="entry name" value="Amidase signature (AS) enzymes"/>
    <property type="match status" value="1"/>
</dbReference>
<dbReference type="PANTHER" id="PTHR11895">
    <property type="entry name" value="TRANSAMIDASE"/>
    <property type="match status" value="1"/>
</dbReference>
<gene>
    <name evidence="3" type="ORF">ACFPZN_07315</name>
</gene>
<dbReference type="Proteomes" id="UP001596074">
    <property type="component" value="Unassembled WGS sequence"/>
</dbReference>
<feature type="domain" description="Amidase" evidence="2">
    <location>
        <begin position="269"/>
        <end position="357"/>
    </location>
</feature>
<dbReference type="Pfam" id="PF01425">
    <property type="entry name" value="Amidase"/>
    <property type="match status" value="3"/>
</dbReference>
<dbReference type="RefSeq" id="WP_378281034.1">
    <property type="nucleotide sequence ID" value="NZ_JBHSON010000008.1"/>
</dbReference>
<dbReference type="InterPro" id="IPR000120">
    <property type="entry name" value="Amidase"/>
</dbReference>
<keyword evidence="4" id="KW-1185">Reference proteome</keyword>
<name>A0ABW0ZSK9_9ACTN</name>
<evidence type="ECO:0000313" key="4">
    <source>
        <dbReference type="Proteomes" id="UP001596074"/>
    </source>
</evidence>
<organism evidence="3 4">
    <name type="scientific">Actinomadura rugatobispora</name>
    <dbReference type="NCBI Taxonomy" id="1994"/>
    <lineage>
        <taxon>Bacteria</taxon>
        <taxon>Bacillati</taxon>
        <taxon>Actinomycetota</taxon>
        <taxon>Actinomycetes</taxon>
        <taxon>Streptosporangiales</taxon>
        <taxon>Thermomonosporaceae</taxon>
        <taxon>Actinomadura</taxon>
    </lineage>
</organism>
<evidence type="ECO:0000259" key="2">
    <source>
        <dbReference type="Pfam" id="PF01425"/>
    </source>
</evidence>
<dbReference type="InterPro" id="IPR023631">
    <property type="entry name" value="Amidase_dom"/>
</dbReference>
<dbReference type="InterPro" id="IPR036928">
    <property type="entry name" value="AS_sf"/>
</dbReference>
<proteinExistence type="inferred from homology"/>
<dbReference type="Gene3D" id="3.90.1300.10">
    <property type="entry name" value="Amidase signature (AS) domain"/>
    <property type="match status" value="2"/>
</dbReference>
<protein>
    <submittedName>
        <fullName evidence="3">Amidase</fullName>
    </submittedName>
</protein>